<comment type="caution">
    <text evidence="1">The sequence shown here is derived from an EMBL/GenBank/DDBJ whole genome shotgun (WGS) entry which is preliminary data.</text>
</comment>
<gene>
    <name evidence="1" type="ORF">LCGC14_2651850</name>
</gene>
<protein>
    <submittedName>
        <fullName evidence="1">Uncharacterized protein</fullName>
    </submittedName>
</protein>
<evidence type="ECO:0000313" key="1">
    <source>
        <dbReference type="EMBL" id="KKK97531.1"/>
    </source>
</evidence>
<dbReference type="AlphaFoldDB" id="A0A0F9CLM1"/>
<proteinExistence type="predicted"/>
<organism evidence="1">
    <name type="scientific">marine sediment metagenome</name>
    <dbReference type="NCBI Taxonomy" id="412755"/>
    <lineage>
        <taxon>unclassified sequences</taxon>
        <taxon>metagenomes</taxon>
        <taxon>ecological metagenomes</taxon>
    </lineage>
</organism>
<accession>A0A0F9CLM1</accession>
<reference evidence="1" key="1">
    <citation type="journal article" date="2015" name="Nature">
        <title>Complex archaea that bridge the gap between prokaryotes and eukaryotes.</title>
        <authorList>
            <person name="Spang A."/>
            <person name="Saw J.H."/>
            <person name="Jorgensen S.L."/>
            <person name="Zaremba-Niedzwiedzka K."/>
            <person name="Martijn J."/>
            <person name="Lind A.E."/>
            <person name="van Eijk R."/>
            <person name="Schleper C."/>
            <person name="Guy L."/>
            <person name="Ettema T.J."/>
        </authorList>
    </citation>
    <scope>NUCLEOTIDE SEQUENCE</scope>
</reference>
<dbReference type="EMBL" id="LAZR01046009">
    <property type="protein sequence ID" value="KKK97531.1"/>
    <property type="molecule type" value="Genomic_DNA"/>
</dbReference>
<name>A0A0F9CLM1_9ZZZZ</name>
<sequence>MKPKEKKPAQVFRIINKETGEAVGSYSRAYCDEFDFRSIESARTANCHGMFQDKDTYDIAEYEVVYTLINPKCD</sequence>